<protein>
    <recommendedName>
        <fullName evidence="3">DUF6535 domain-containing protein</fullName>
    </recommendedName>
</protein>
<keyword evidence="2" id="KW-1133">Transmembrane helix</keyword>
<dbReference type="Pfam" id="PF20153">
    <property type="entry name" value="DUF6535"/>
    <property type="match status" value="1"/>
</dbReference>
<organism evidence="4 5">
    <name type="scientific">Sistotremastrum suecicum HHB10207 ss-3</name>
    <dbReference type="NCBI Taxonomy" id="1314776"/>
    <lineage>
        <taxon>Eukaryota</taxon>
        <taxon>Fungi</taxon>
        <taxon>Dikarya</taxon>
        <taxon>Basidiomycota</taxon>
        <taxon>Agaricomycotina</taxon>
        <taxon>Agaricomycetes</taxon>
        <taxon>Sistotremastrales</taxon>
        <taxon>Sistotremastraceae</taxon>
        <taxon>Sistotremastrum</taxon>
    </lineage>
</organism>
<evidence type="ECO:0000256" key="1">
    <source>
        <dbReference type="SAM" id="MobiDB-lite"/>
    </source>
</evidence>
<evidence type="ECO:0000259" key="3">
    <source>
        <dbReference type="Pfam" id="PF20153"/>
    </source>
</evidence>
<feature type="transmembrane region" description="Helical" evidence="2">
    <location>
        <begin position="195"/>
        <end position="222"/>
    </location>
</feature>
<reference evidence="4 5" key="1">
    <citation type="journal article" date="2016" name="Mol. Biol. Evol.">
        <title>Comparative Genomics of Early-Diverging Mushroom-Forming Fungi Provides Insights into the Origins of Lignocellulose Decay Capabilities.</title>
        <authorList>
            <person name="Nagy L.G."/>
            <person name="Riley R."/>
            <person name="Tritt A."/>
            <person name="Adam C."/>
            <person name="Daum C."/>
            <person name="Floudas D."/>
            <person name="Sun H."/>
            <person name="Yadav J.S."/>
            <person name="Pangilinan J."/>
            <person name="Larsson K.H."/>
            <person name="Matsuura K."/>
            <person name="Barry K."/>
            <person name="Labutti K."/>
            <person name="Kuo R."/>
            <person name="Ohm R.A."/>
            <person name="Bhattacharya S.S."/>
            <person name="Shirouzu T."/>
            <person name="Yoshinaga Y."/>
            <person name="Martin F.M."/>
            <person name="Grigoriev I.V."/>
            <person name="Hibbett D.S."/>
        </authorList>
    </citation>
    <scope>NUCLEOTIDE SEQUENCE [LARGE SCALE GENOMIC DNA]</scope>
    <source>
        <strain evidence="4 5">HHB10207 ss-3</strain>
    </source>
</reference>
<feature type="domain" description="DUF6535" evidence="3">
    <location>
        <begin position="127"/>
        <end position="283"/>
    </location>
</feature>
<feature type="region of interest" description="Disordered" evidence="1">
    <location>
        <begin position="39"/>
        <end position="66"/>
    </location>
</feature>
<keyword evidence="2" id="KW-0812">Transmembrane</keyword>
<dbReference type="EMBL" id="KV428359">
    <property type="protein sequence ID" value="KZT32271.1"/>
    <property type="molecule type" value="Genomic_DNA"/>
</dbReference>
<dbReference type="OrthoDB" id="3235960at2759"/>
<feature type="transmembrane region" description="Helical" evidence="2">
    <location>
        <begin position="153"/>
        <end position="175"/>
    </location>
</feature>
<dbReference type="InterPro" id="IPR045338">
    <property type="entry name" value="DUF6535"/>
</dbReference>
<evidence type="ECO:0000313" key="5">
    <source>
        <dbReference type="Proteomes" id="UP000076798"/>
    </source>
</evidence>
<sequence>MDTTLEAMLRDAQHVAPVYQPYLLCRRLASPVALTFPSPSSIPASLNMRSRKTSTNSSKESPVTTTKGDLAPRFDRLISLIEEQNKIMGEQGKTLKEHSTMLEALEKDATRDDKAYEGRSLKDESTWGALDKEALAKMKVAVDGWKDLMNVSLIFIALFLTVVTAFISPIIQLFSTPSSTNPSSSSSSKPPLPPTSLQLVALFYCLALMFSICNSVMCVLGLQWSGRLLSVPQGKTNLERTLNRERRKLLAEKRLLPLMSVLFWTVLLSIAFFVVGFLIQLWALSFSFEERASILIISAVAATALAITILGVILATTYHATIYENSPFESPLSSASITAWAWINQVLKKVKAGSKKRKDSGQRWHLHQPTISPLDRFRRRVQWTVGKLSRPPGPSRHESSRKAVEVIGKIESEQREEEPLEALMTEKAEDNENVKALKGYARLVINTNDTEVLERAVASFEITEWWKNGAELLPVFLAVRERFLATDTSFRVKETVTKRLSDCREWSGWRSKHGWRSDIEGNAITRWCRDHCNELVYRSRESHCQFFAAFVFFTSLDSNNKDLRKLPWEGSYEKSVVRVLSSFDQDQPYGLGNRYFLFRSAAIECGSLLEDGRSDDVTRILSFGDQSSVLRSLLRNPYIPWDFIKDIVGFITQGHEARVLNEMAGFFSNLPGIRPVRQELLVIEFLGSLIPTLPSTFSVPGSFELSSVLNLLLSHESDIEGKLPHYAHTLLYFLDHGGFETLSSFDLAHDFFRLCLTPSANNFPSKNNQDRARAYLDQHGALNALPGPSEKESQNLLGVIVRYQGMTSDDVVDTVVDAIKECDSICRTGRGIEMKVALSQIDHISLLGILCQNPRISGRHILALLALILEGDVIGCMHAAPVLLSNLPWVGQPDGDLPILAFLASLIPFLPSNYVVPPEFDLSQTLTLFMRNDPDRRTWRKYSDALIQYLDRGALETLSNKDSVQGFLHLCIHPSDEMRFAWTPDQQPSEFTCDQAAELEKKLFAVEEYHSSSESFGSVVPNLVEPSNVETGAPWWPVALQMWRSVGRQLGRMWRWSRKAENLDTSGDVELALPHLAQF</sequence>
<keyword evidence="5" id="KW-1185">Reference proteome</keyword>
<dbReference type="STRING" id="1314776.A0A165XK34"/>
<evidence type="ECO:0000256" key="2">
    <source>
        <dbReference type="SAM" id="Phobius"/>
    </source>
</evidence>
<keyword evidence="2" id="KW-0472">Membrane</keyword>
<evidence type="ECO:0000313" key="4">
    <source>
        <dbReference type="EMBL" id="KZT32271.1"/>
    </source>
</evidence>
<name>A0A165XK34_9AGAM</name>
<gene>
    <name evidence="4" type="ORF">SISSUDRAFT_1055749</name>
</gene>
<feature type="transmembrane region" description="Helical" evidence="2">
    <location>
        <begin position="294"/>
        <end position="315"/>
    </location>
</feature>
<dbReference type="Proteomes" id="UP000076798">
    <property type="component" value="Unassembled WGS sequence"/>
</dbReference>
<proteinExistence type="predicted"/>
<dbReference type="AlphaFoldDB" id="A0A165XK34"/>
<feature type="transmembrane region" description="Helical" evidence="2">
    <location>
        <begin position="255"/>
        <end position="282"/>
    </location>
</feature>
<accession>A0A165XK34</accession>